<sequence>MKKDKIRNILMKKLSANEVYVYNDGKYFEIVVVSECFLGKSRVKKQKMVYEPLIKFIENNYIHALSVKTYTPLEWKGNCFS</sequence>
<organism evidence="3 4">
    <name type="scientific">Candidatus Westeberhardia cardiocondylae</name>
    <dbReference type="NCBI Taxonomy" id="1594731"/>
    <lineage>
        <taxon>Bacteria</taxon>
        <taxon>Pseudomonadati</taxon>
        <taxon>Pseudomonadota</taxon>
        <taxon>Gammaproteobacteria</taxon>
        <taxon>Enterobacterales</taxon>
        <taxon>Enterobacteriaceae</taxon>
        <taxon>ant endosymbionts</taxon>
        <taxon>Candidatus Westeberhardia</taxon>
    </lineage>
</organism>
<evidence type="ECO:0000256" key="2">
    <source>
        <dbReference type="RuleBase" id="RU003860"/>
    </source>
</evidence>
<dbReference type="KEGG" id="wca:WEOB_054"/>
<keyword evidence="4" id="KW-1185">Reference proteome</keyword>
<dbReference type="RefSeq" id="WP_281263921.1">
    <property type="nucleotide sequence ID" value="NZ_LN774881.1"/>
</dbReference>
<dbReference type="PIRSF" id="PIRSF003113">
    <property type="entry name" value="BolA"/>
    <property type="match status" value="1"/>
</dbReference>
<dbReference type="InterPro" id="IPR002634">
    <property type="entry name" value="BolA"/>
</dbReference>
<evidence type="ECO:0000313" key="3">
    <source>
        <dbReference type="EMBL" id="CEN32015.1"/>
    </source>
</evidence>
<name>A0A0H5BWG0_9ENTR</name>
<proteinExistence type="inferred from homology"/>
<dbReference type="Gene3D" id="3.30.300.90">
    <property type="entry name" value="BolA-like"/>
    <property type="match status" value="1"/>
</dbReference>
<evidence type="ECO:0000313" key="4">
    <source>
        <dbReference type="Proteomes" id="UP000242753"/>
    </source>
</evidence>
<dbReference type="InterPro" id="IPR036065">
    <property type="entry name" value="BolA-like_sf"/>
</dbReference>
<accession>A0A0H5BWG0</accession>
<dbReference type="InterPro" id="IPR050961">
    <property type="entry name" value="BolA/IbaG_stress_morph_reg"/>
</dbReference>
<reference evidence="4" key="1">
    <citation type="submission" date="2015-01" db="EMBL/GenBank/DDBJ databases">
        <authorList>
            <person name="Manzano-Marin A."/>
            <person name="Manzano-Marin A."/>
        </authorList>
    </citation>
    <scope>NUCLEOTIDE SEQUENCE [LARGE SCALE GENOMIC DNA]</scope>
    <source>
        <strain evidence="4">obscurior</strain>
    </source>
</reference>
<dbReference type="Pfam" id="PF01722">
    <property type="entry name" value="BolA"/>
    <property type="match status" value="1"/>
</dbReference>
<protein>
    <submittedName>
        <fullName evidence="3">Uncharacterized protein YrbA</fullName>
    </submittedName>
</protein>
<gene>
    <name evidence="3" type="primary">yrbA</name>
    <name evidence="3" type="ORF">WEOB_054</name>
</gene>
<dbReference type="EMBL" id="LN774881">
    <property type="protein sequence ID" value="CEN32015.1"/>
    <property type="molecule type" value="Genomic_DNA"/>
</dbReference>
<evidence type="ECO:0000256" key="1">
    <source>
        <dbReference type="ARBA" id="ARBA00005578"/>
    </source>
</evidence>
<dbReference type="PANTHER" id="PTHR46229:SF4">
    <property type="entry name" value="ACID STRESS PROTEIN IBAG"/>
    <property type="match status" value="1"/>
</dbReference>
<dbReference type="STRING" id="1594731.WEOB_054"/>
<comment type="similarity">
    <text evidence="1 2">Belongs to the BolA/IbaG family.</text>
</comment>
<dbReference type="PANTHER" id="PTHR46229">
    <property type="entry name" value="BOLA TRANSCRIPTION REGULATOR"/>
    <property type="match status" value="1"/>
</dbReference>
<dbReference type="Proteomes" id="UP000242753">
    <property type="component" value="Chromosome I"/>
</dbReference>
<dbReference type="SUPFAM" id="SSF82657">
    <property type="entry name" value="BolA-like"/>
    <property type="match status" value="1"/>
</dbReference>
<dbReference type="AlphaFoldDB" id="A0A0H5BWG0"/>